<evidence type="ECO:0000313" key="2">
    <source>
        <dbReference type="Proteomes" id="UP000286912"/>
    </source>
</evidence>
<protein>
    <submittedName>
        <fullName evidence="1">Uncharacterized protein</fullName>
    </submittedName>
</protein>
<organism evidence="1 2">
    <name type="scientific">Vreelandella populi</name>
    <dbReference type="NCBI Taxonomy" id="2498858"/>
    <lineage>
        <taxon>Bacteria</taxon>
        <taxon>Pseudomonadati</taxon>
        <taxon>Pseudomonadota</taxon>
        <taxon>Gammaproteobacteria</taxon>
        <taxon>Oceanospirillales</taxon>
        <taxon>Halomonadaceae</taxon>
        <taxon>Vreelandella</taxon>
    </lineage>
</organism>
<gene>
    <name evidence="1" type="ORF">ELY37_09365</name>
</gene>
<comment type="caution">
    <text evidence="1">The sequence shown here is derived from an EMBL/GenBank/DDBJ whole genome shotgun (WGS) entry which is preliminary data.</text>
</comment>
<sequence>MFEQDGVRTINHQEMSNTALHQKALMGKSRKVVVQIWYLNLGNAVMAVFSSNPSWVPQKNGVPHLLGLTYSYQSLAS</sequence>
<dbReference type="EMBL" id="RZHD01000005">
    <property type="protein sequence ID" value="RUR46187.1"/>
    <property type="molecule type" value="Genomic_DNA"/>
</dbReference>
<name>A0A433LCA8_9GAMM</name>
<accession>A0A433LCA8</accession>
<reference evidence="1 2" key="1">
    <citation type="submission" date="2018-12" db="EMBL/GenBank/DDBJ databases">
        <title>three novel Halomonas strain isolated from plants.</title>
        <authorList>
            <person name="Sun C."/>
        </authorList>
    </citation>
    <scope>NUCLEOTIDE SEQUENCE [LARGE SCALE GENOMIC DNA]</scope>
    <source>
        <strain evidence="1 2">RC</strain>
    </source>
</reference>
<evidence type="ECO:0000313" key="1">
    <source>
        <dbReference type="EMBL" id="RUR46187.1"/>
    </source>
</evidence>
<dbReference type="AlphaFoldDB" id="A0A433LCA8"/>
<dbReference type="Proteomes" id="UP000286912">
    <property type="component" value="Unassembled WGS sequence"/>
</dbReference>
<keyword evidence="2" id="KW-1185">Reference proteome</keyword>
<dbReference type="RefSeq" id="WP_126981634.1">
    <property type="nucleotide sequence ID" value="NZ_RZHD01000005.1"/>
</dbReference>
<proteinExistence type="predicted"/>